<name>B6JNM2_HELP2</name>
<gene>
    <name evidence="2" type="ordered locus">HPP12_1350</name>
</gene>
<dbReference type="HOGENOM" id="CLU_1174112_0_0_7"/>
<dbReference type="Proteomes" id="UP000008198">
    <property type="component" value="Chromosome"/>
</dbReference>
<dbReference type="KEGG" id="hpp:HPP12_1350"/>
<sequence>MVFTRLSHSYGEYFTCPFYQSLSMINEKSLSFIKNNFQAQIQALEQFYPIIKNALNLGLNPSSIKFGGGTALSMYYFQHRLSFDIDLFVNDAQCLGFFSPKLWIDNCSHFDSTRYIDQHNHIGVTNKDNIKIDVLVDYASNEGYVDNSKKIFAFDIYIESLENIIAKKITFRKTDNKTRDIFDIAVALHNDNNLFDKLLSSQKITKQDLLTLQNSLQELDKKRYSIEIDMVEPISHYKDLSLSAYDFLIDKIDQIKTATYSNSHDNADDLDNSNEYTPTPKRRR</sequence>
<dbReference type="Pfam" id="PF08843">
    <property type="entry name" value="AbiEii"/>
    <property type="match status" value="1"/>
</dbReference>
<evidence type="ECO:0000313" key="2">
    <source>
        <dbReference type="EMBL" id="ACJ08500.1"/>
    </source>
</evidence>
<organism evidence="2 3">
    <name type="scientific">Helicobacter pylori (strain P12)</name>
    <dbReference type="NCBI Taxonomy" id="570508"/>
    <lineage>
        <taxon>Bacteria</taxon>
        <taxon>Pseudomonadati</taxon>
        <taxon>Campylobacterota</taxon>
        <taxon>Epsilonproteobacteria</taxon>
        <taxon>Campylobacterales</taxon>
        <taxon>Helicobacteraceae</taxon>
        <taxon>Helicobacter</taxon>
    </lineage>
</organism>
<dbReference type="AlphaFoldDB" id="B6JNM2"/>
<reference evidence="3" key="1">
    <citation type="submission" date="2008-10" db="EMBL/GenBank/DDBJ databases">
        <title>The complete genome sequence of Helicobacter pylori strain P12.</title>
        <authorList>
            <person name="Fischer W."/>
            <person name="Windhager L."/>
            <person name="Karnholz A."/>
            <person name="Zeiller M."/>
            <person name="Zimmer R."/>
            <person name="Haas R."/>
        </authorList>
    </citation>
    <scope>NUCLEOTIDE SEQUENCE [LARGE SCALE GENOMIC DNA]</scope>
    <source>
        <strain evidence="3">P12</strain>
    </source>
</reference>
<protein>
    <recommendedName>
        <fullName evidence="4">Nucleotidyl transferase AbiEii/AbiGii toxin family protein</fullName>
    </recommendedName>
</protein>
<evidence type="ECO:0008006" key="4">
    <source>
        <dbReference type="Google" id="ProtNLM"/>
    </source>
</evidence>
<dbReference type="InterPro" id="IPR014942">
    <property type="entry name" value="AbiEii"/>
</dbReference>
<accession>B6JNM2</accession>
<evidence type="ECO:0000313" key="3">
    <source>
        <dbReference type="Proteomes" id="UP000008198"/>
    </source>
</evidence>
<feature type="region of interest" description="Disordered" evidence="1">
    <location>
        <begin position="263"/>
        <end position="284"/>
    </location>
</feature>
<proteinExistence type="predicted"/>
<reference evidence="2 3" key="2">
    <citation type="journal article" date="2010" name="Nucleic Acids Res.">
        <title>Strain-specific genes of Helicobacter pylori: genome evolution driven by a novel type IV secretion system and genomic island transfer.</title>
        <authorList>
            <person name="Fischer W."/>
            <person name="Windhager L."/>
            <person name="Rohrer S."/>
            <person name="Zeiller M."/>
            <person name="Karnholz A."/>
            <person name="Hoffmann R."/>
            <person name="Zimmer R."/>
            <person name="Haas R."/>
        </authorList>
    </citation>
    <scope>NUCLEOTIDE SEQUENCE [LARGE SCALE GENOMIC DNA]</scope>
    <source>
        <strain evidence="2 3">P12</strain>
    </source>
</reference>
<evidence type="ECO:0000256" key="1">
    <source>
        <dbReference type="SAM" id="MobiDB-lite"/>
    </source>
</evidence>
<dbReference type="EMBL" id="CP001217">
    <property type="protein sequence ID" value="ACJ08500.1"/>
    <property type="molecule type" value="Genomic_DNA"/>
</dbReference>